<evidence type="ECO:0000313" key="1">
    <source>
        <dbReference type="EMBL" id="CAB4199364.1"/>
    </source>
</evidence>
<sequence>MPYLGINGMGTYSLSDALTVVKSILRDTTAVTDARLLSDTEITNCIHRAQHRYSEDKPREKVYDITGDGTAWASLPSDYIPEFSAIIRMESPIDNTPPSWVDNRDYILATHGVNSVPMIRWTRIFPAVGDTVRMYYYTDRSYANVATNSTILDKDHFAVCDLAVSYCAGDIGNKYARAHEPILGADTVDYGSKSQNWVAIAEYYLKRYESAVGDSVKYASNFMNWDVQPMPTRDYLFHRKMTR</sequence>
<gene>
    <name evidence="1" type="ORF">UFOVP1336_31</name>
</gene>
<name>A0A6J5S2S1_9CAUD</name>
<protein>
    <submittedName>
        <fullName evidence="1">Uncharacterized protein</fullName>
    </submittedName>
</protein>
<accession>A0A6J5S2S1</accession>
<reference evidence="1" key="1">
    <citation type="submission" date="2020-05" db="EMBL/GenBank/DDBJ databases">
        <authorList>
            <person name="Chiriac C."/>
            <person name="Salcher M."/>
            <person name="Ghai R."/>
            <person name="Kavagutti S V."/>
        </authorList>
    </citation>
    <scope>NUCLEOTIDE SEQUENCE</scope>
</reference>
<organism evidence="1">
    <name type="scientific">uncultured Caudovirales phage</name>
    <dbReference type="NCBI Taxonomy" id="2100421"/>
    <lineage>
        <taxon>Viruses</taxon>
        <taxon>Duplodnaviria</taxon>
        <taxon>Heunggongvirae</taxon>
        <taxon>Uroviricota</taxon>
        <taxon>Caudoviricetes</taxon>
        <taxon>Peduoviridae</taxon>
        <taxon>Maltschvirus</taxon>
        <taxon>Maltschvirus maltsch</taxon>
    </lineage>
</organism>
<dbReference type="EMBL" id="LR797285">
    <property type="protein sequence ID" value="CAB4199364.1"/>
    <property type="molecule type" value="Genomic_DNA"/>
</dbReference>
<proteinExistence type="predicted"/>